<dbReference type="SUPFAM" id="SSF57756">
    <property type="entry name" value="Retrovirus zinc finger-like domains"/>
    <property type="match status" value="1"/>
</dbReference>
<evidence type="ECO:0000256" key="2">
    <source>
        <dbReference type="SAM" id="MobiDB-lite"/>
    </source>
</evidence>
<evidence type="ECO:0000259" key="3">
    <source>
        <dbReference type="PROSITE" id="PS50158"/>
    </source>
</evidence>
<dbReference type="Proteomes" id="UP001231189">
    <property type="component" value="Unassembled WGS sequence"/>
</dbReference>
<keyword evidence="5" id="KW-1185">Reference proteome</keyword>
<sequence length="112" mass="12372">MERKRDATTGKRKMVSPEMEGVCFNCYRAGHMKWECGFPTLCLRCGEEGHAAKECVQPRSLASEDELRRRALAKRVRLSSPGRVPDGVGMRGVAVPPPPPLAAHVVARTVWS</sequence>
<reference evidence="4" key="1">
    <citation type="submission" date="2023-07" db="EMBL/GenBank/DDBJ databases">
        <title>A chromosome-level genome assembly of Lolium multiflorum.</title>
        <authorList>
            <person name="Chen Y."/>
            <person name="Copetti D."/>
            <person name="Kolliker R."/>
            <person name="Studer B."/>
        </authorList>
    </citation>
    <scope>NUCLEOTIDE SEQUENCE</scope>
    <source>
        <strain evidence="4">02402/16</strain>
        <tissue evidence="4">Leaf</tissue>
    </source>
</reference>
<evidence type="ECO:0000256" key="1">
    <source>
        <dbReference type="PROSITE-ProRule" id="PRU00047"/>
    </source>
</evidence>
<protein>
    <recommendedName>
        <fullName evidence="3">CCHC-type domain-containing protein</fullName>
    </recommendedName>
</protein>
<dbReference type="Gene3D" id="4.10.60.10">
    <property type="entry name" value="Zinc finger, CCHC-type"/>
    <property type="match status" value="1"/>
</dbReference>
<feature type="domain" description="CCHC-type" evidence="3">
    <location>
        <begin position="42"/>
        <end position="55"/>
    </location>
</feature>
<dbReference type="SMART" id="SM00343">
    <property type="entry name" value="ZnF_C2HC"/>
    <property type="match status" value="2"/>
</dbReference>
<dbReference type="InterPro" id="IPR036875">
    <property type="entry name" value="Znf_CCHC_sf"/>
</dbReference>
<proteinExistence type="predicted"/>
<organism evidence="4 5">
    <name type="scientific">Lolium multiflorum</name>
    <name type="common">Italian ryegrass</name>
    <name type="synonym">Lolium perenne subsp. multiflorum</name>
    <dbReference type="NCBI Taxonomy" id="4521"/>
    <lineage>
        <taxon>Eukaryota</taxon>
        <taxon>Viridiplantae</taxon>
        <taxon>Streptophyta</taxon>
        <taxon>Embryophyta</taxon>
        <taxon>Tracheophyta</taxon>
        <taxon>Spermatophyta</taxon>
        <taxon>Magnoliopsida</taxon>
        <taxon>Liliopsida</taxon>
        <taxon>Poales</taxon>
        <taxon>Poaceae</taxon>
        <taxon>BOP clade</taxon>
        <taxon>Pooideae</taxon>
        <taxon>Poodae</taxon>
        <taxon>Poeae</taxon>
        <taxon>Poeae Chloroplast Group 2 (Poeae type)</taxon>
        <taxon>Loliodinae</taxon>
        <taxon>Loliinae</taxon>
        <taxon>Lolium</taxon>
    </lineage>
</organism>
<comment type="caution">
    <text evidence="4">The sequence shown here is derived from an EMBL/GenBank/DDBJ whole genome shotgun (WGS) entry which is preliminary data.</text>
</comment>
<dbReference type="EMBL" id="JAUUTY010000003">
    <property type="protein sequence ID" value="KAK1669677.1"/>
    <property type="molecule type" value="Genomic_DNA"/>
</dbReference>
<dbReference type="PROSITE" id="PS50158">
    <property type="entry name" value="ZF_CCHC"/>
    <property type="match status" value="2"/>
</dbReference>
<dbReference type="GO" id="GO:0008270">
    <property type="term" value="F:zinc ion binding"/>
    <property type="evidence" value="ECO:0007669"/>
    <property type="project" value="UniProtKB-KW"/>
</dbReference>
<keyword evidence="1" id="KW-0862">Zinc</keyword>
<keyword evidence="1" id="KW-0863">Zinc-finger</keyword>
<name>A0AAD8T4J6_LOLMU</name>
<dbReference type="InterPro" id="IPR001878">
    <property type="entry name" value="Znf_CCHC"/>
</dbReference>
<dbReference type="AlphaFoldDB" id="A0AAD8T4J6"/>
<dbReference type="Pfam" id="PF00098">
    <property type="entry name" value="zf-CCHC"/>
    <property type="match status" value="1"/>
</dbReference>
<keyword evidence="1" id="KW-0479">Metal-binding</keyword>
<accession>A0AAD8T4J6</accession>
<evidence type="ECO:0000313" key="5">
    <source>
        <dbReference type="Proteomes" id="UP001231189"/>
    </source>
</evidence>
<feature type="domain" description="CCHC-type" evidence="3">
    <location>
        <begin position="23"/>
        <end position="36"/>
    </location>
</feature>
<feature type="region of interest" description="Disordered" evidence="2">
    <location>
        <begin position="80"/>
        <end position="99"/>
    </location>
</feature>
<dbReference type="GO" id="GO:0003676">
    <property type="term" value="F:nucleic acid binding"/>
    <property type="evidence" value="ECO:0007669"/>
    <property type="project" value="InterPro"/>
</dbReference>
<gene>
    <name evidence="4" type="ORF">QYE76_057836</name>
</gene>
<evidence type="ECO:0000313" key="4">
    <source>
        <dbReference type="EMBL" id="KAK1669677.1"/>
    </source>
</evidence>